<evidence type="ECO:0000313" key="3">
    <source>
        <dbReference type="EMBL" id="KAK3758236.1"/>
    </source>
</evidence>
<gene>
    <name evidence="3" type="ORF">RRG08_061083</name>
</gene>
<evidence type="ECO:0000256" key="2">
    <source>
        <dbReference type="SAM" id="MobiDB-lite"/>
    </source>
</evidence>
<dbReference type="InterPro" id="IPR029373">
    <property type="entry name" value="FAM216"/>
</dbReference>
<feature type="compositionally biased region" description="Polar residues" evidence="2">
    <location>
        <begin position="503"/>
        <end position="520"/>
    </location>
</feature>
<feature type="compositionally biased region" description="Basic and acidic residues" evidence="2">
    <location>
        <begin position="656"/>
        <end position="675"/>
    </location>
</feature>
<name>A0AAE1D5M5_9GAST</name>
<protein>
    <submittedName>
        <fullName evidence="3">Uncharacterized protein</fullName>
    </submittedName>
</protein>
<comment type="caution">
    <text evidence="3">The sequence shown here is derived from an EMBL/GenBank/DDBJ whole genome shotgun (WGS) entry which is preliminary data.</text>
</comment>
<organism evidence="3 4">
    <name type="scientific">Elysia crispata</name>
    <name type="common">lettuce slug</name>
    <dbReference type="NCBI Taxonomy" id="231223"/>
    <lineage>
        <taxon>Eukaryota</taxon>
        <taxon>Metazoa</taxon>
        <taxon>Spiralia</taxon>
        <taxon>Lophotrochozoa</taxon>
        <taxon>Mollusca</taxon>
        <taxon>Gastropoda</taxon>
        <taxon>Heterobranchia</taxon>
        <taxon>Euthyneura</taxon>
        <taxon>Panpulmonata</taxon>
        <taxon>Sacoglossa</taxon>
        <taxon>Placobranchoidea</taxon>
        <taxon>Plakobranchidae</taxon>
        <taxon>Elysia</taxon>
    </lineage>
</organism>
<dbReference type="EMBL" id="JAWDGP010005286">
    <property type="protein sequence ID" value="KAK3758236.1"/>
    <property type="molecule type" value="Genomic_DNA"/>
</dbReference>
<dbReference type="PANTHER" id="PTHR16476">
    <property type="entry name" value="FAMILY WITH SEQUENCE SIMILARITY 216 MEMBER A"/>
    <property type="match status" value="1"/>
</dbReference>
<dbReference type="Proteomes" id="UP001283361">
    <property type="component" value="Unassembled WGS sequence"/>
</dbReference>
<keyword evidence="4" id="KW-1185">Reference proteome</keyword>
<feature type="region of interest" description="Disordered" evidence="2">
    <location>
        <begin position="180"/>
        <end position="199"/>
    </location>
</feature>
<comment type="similarity">
    <text evidence="1">Belongs to the FAM216 family.</text>
</comment>
<feature type="region of interest" description="Disordered" evidence="2">
    <location>
        <begin position="18"/>
        <end position="43"/>
    </location>
</feature>
<proteinExistence type="inferred from homology"/>
<feature type="compositionally biased region" description="Basic and acidic residues" evidence="2">
    <location>
        <begin position="586"/>
        <end position="617"/>
    </location>
</feature>
<accession>A0AAE1D5M5</accession>
<dbReference type="PANTHER" id="PTHR16476:SF4">
    <property type="entry name" value="PROTEIN FAM216A"/>
    <property type="match status" value="1"/>
</dbReference>
<feature type="compositionally biased region" description="Basic and acidic residues" evidence="2">
    <location>
        <begin position="438"/>
        <end position="466"/>
    </location>
</feature>
<feature type="compositionally biased region" description="Basic and acidic residues" evidence="2">
    <location>
        <begin position="474"/>
        <end position="491"/>
    </location>
</feature>
<feature type="compositionally biased region" description="Low complexity" evidence="2">
    <location>
        <begin position="187"/>
        <end position="199"/>
    </location>
</feature>
<feature type="region of interest" description="Disordered" evidence="2">
    <location>
        <begin position="269"/>
        <end position="728"/>
    </location>
</feature>
<reference evidence="3" key="1">
    <citation type="journal article" date="2023" name="G3 (Bethesda)">
        <title>A reference genome for the long-term kleptoplast-retaining sea slug Elysia crispata morphotype clarki.</title>
        <authorList>
            <person name="Eastman K.E."/>
            <person name="Pendleton A.L."/>
            <person name="Shaikh M.A."/>
            <person name="Suttiyut T."/>
            <person name="Ogas R."/>
            <person name="Tomko P."/>
            <person name="Gavelis G."/>
            <person name="Widhalm J.R."/>
            <person name="Wisecaver J.H."/>
        </authorList>
    </citation>
    <scope>NUCLEOTIDE SEQUENCE</scope>
    <source>
        <strain evidence="3">ECLA1</strain>
    </source>
</reference>
<feature type="compositionally biased region" description="Basic and acidic residues" evidence="2">
    <location>
        <begin position="383"/>
        <end position="398"/>
    </location>
</feature>
<dbReference type="AlphaFoldDB" id="A0AAE1D5M5"/>
<sequence length="728" mass="80160">MTSLYPGLLFYSVGLNKKSTPVKPETSPSEIDRKLGRVPFNGRPWPRPSPISSVYDVRNSSTRMIILNNKLSRKPKGSRLRGQTDHDGEIVLPEPERHTADAKPHSNWEHHKQCSLSVSQKFVPIFPTTGTPAPAWVNKTQRPAMKFDNGSGVNPNHHIQCQGHMDYDIVRWYNAHAQRRVGGAQGSRPASRADGAASSRALSPILNDPALTRGERRYLNSIAKIYSVDNMRQQKQVQYNNLMWKEVSKGGYKEGDWEKYQRYLNTSRKTQFGPCDPFRERRSVSVPGINRGSREDNRPFTSQTANRSAAGSSRSISTAPTRASRSYRPSTKGRNQRGSKVKESGTSARGPARTESPLPPSRDRKPSATSLSSLEEEDVDESGEGRNEETGDRKDDRPPLASPRSPRQAEATDQNQQQAEKDLTPRATTTITVEEEEESRKGSDDEDDERSKMSAREPAVSDERRGVHVGYRPTHGEREGEGEQEQERLGDGHGATRLGQGIPDQSGSGLETYTQHTDQPSQDRVKAQASPKESPHGKTGHTGQEADYTRAESPKSVPATSTASDKDDVEEVVRLAKTPESVVVTDKSKGDNKRDDGASIKSSDRVPLHKEGKDRPLSRLGGREQFMVVKKDRDNSDDDYSDDDGDDDGDRGAPPAEKHPSDPQDKEPTTTDAKSKGGATRKPSNLSSADGADMKGSPVAPGRGISQEPAPTEASTQEKPSDIYTLEY</sequence>
<feature type="compositionally biased region" description="Polar residues" evidence="2">
    <location>
        <begin position="299"/>
        <end position="333"/>
    </location>
</feature>
<feature type="compositionally biased region" description="Acidic residues" evidence="2">
    <location>
        <begin position="635"/>
        <end position="649"/>
    </location>
</feature>
<evidence type="ECO:0000256" key="1">
    <source>
        <dbReference type="ARBA" id="ARBA00008615"/>
    </source>
</evidence>
<evidence type="ECO:0000313" key="4">
    <source>
        <dbReference type="Proteomes" id="UP001283361"/>
    </source>
</evidence>